<dbReference type="Proteomes" id="UP000886501">
    <property type="component" value="Unassembled WGS sequence"/>
</dbReference>
<keyword evidence="2" id="KW-1185">Reference proteome</keyword>
<reference evidence="1" key="2">
    <citation type="journal article" date="2020" name="Nat. Commun.">
        <title>Large-scale genome sequencing of mycorrhizal fungi provides insights into the early evolution of symbiotic traits.</title>
        <authorList>
            <person name="Miyauchi S."/>
            <person name="Kiss E."/>
            <person name="Kuo A."/>
            <person name="Drula E."/>
            <person name="Kohler A."/>
            <person name="Sanchez-Garcia M."/>
            <person name="Morin E."/>
            <person name="Andreopoulos B."/>
            <person name="Barry K.W."/>
            <person name="Bonito G."/>
            <person name="Buee M."/>
            <person name="Carver A."/>
            <person name="Chen C."/>
            <person name="Cichocki N."/>
            <person name="Clum A."/>
            <person name="Culley D."/>
            <person name="Crous P.W."/>
            <person name="Fauchery L."/>
            <person name="Girlanda M."/>
            <person name="Hayes R.D."/>
            <person name="Keri Z."/>
            <person name="LaButti K."/>
            <person name="Lipzen A."/>
            <person name="Lombard V."/>
            <person name="Magnuson J."/>
            <person name="Maillard F."/>
            <person name="Murat C."/>
            <person name="Nolan M."/>
            <person name="Ohm R.A."/>
            <person name="Pangilinan J."/>
            <person name="Pereira M.F."/>
            <person name="Perotto S."/>
            <person name="Peter M."/>
            <person name="Pfister S."/>
            <person name="Riley R."/>
            <person name="Sitrit Y."/>
            <person name="Stielow J.B."/>
            <person name="Szollosi G."/>
            <person name="Zifcakova L."/>
            <person name="Stursova M."/>
            <person name="Spatafora J.W."/>
            <person name="Tedersoo L."/>
            <person name="Vaario L.M."/>
            <person name="Yamada A."/>
            <person name="Yan M."/>
            <person name="Wang P."/>
            <person name="Xu J."/>
            <person name="Bruns T."/>
            <person name="Baldrian P."/>
            <person name="Vilgalys R."/>
            <person name="Dunand C."/>
            <person name="Henrissat B."/>
            <person name="Grigoriev I.V."/>
            <person name="Hibbett D."/>
            <person name="Nagy L.G."/>
            <person name="Martin F.M."/>
        </authorList>
    </citation>
    <scope>NUCLEOTIDE SEQUENCE</scope>
    <source>
        <strain evidence="1">P2</strain>
    </source>
</reference>
<evidence type="ECO:0000313" key="2">
    <source>
        <dbReference type="Proteomes" id="UP000886501"/>
    </source>
</evidence>
<evidence type="ECO:0000313" key="1">
    <source>
        <dbReference type="EMBL" id="KAF9652470.1"/>
    </source>
</evidence>
<sequence length="235" mass="26027">MSFRLPTNPDAFIPPPSEQLKLAKPWRGSFVYPQAQPSRNVATLQEIFVTAAETEGDNRVDLWKGRLSLHVTKSQMSSRDITVMMQHQSVSLCAFMPDRLPDPNAHSANQKHFHTLSQMLSRNNLVAFAPFDTDNRRGPGVLIFSVLTQADSLLAGAVLMTPDLLDTITSGGTPPQTGAPSPYQQATVTPHTAAYPQPHQAYGYPSTNPSSSAQFSRAKSERDPSYFMQYETEYR</sequence>
<reference evidence="1" key="1">
    <citation type="submission" date="2019-10" db="EMBL/GenBank/DDBJ databases">
        <authorList>
            <consortium name="DOE Joint Genome Institute"/>
            <person name="Kuo A."/>
            <person name="Miyauchi S."/>
            <person name="Kiss E."/>
            <person name="Drula E."/>
            <person name="Kohler A."/>
            <person name="Sanchez-Garcia M."/>
            <person name="Andreopoulos B."/>
            <person name="Barry K.W."/>
            <person name="Bonito G."/>
            <person name="Buee M."/>
            <person name="Carver A."/>
            <person name="Chen C."/>
            <person name="Cichocki N."/>
            <person name="Clum A."/>
            <person name="Culley D."/>
            <person name="Crous P.W."/>
            <person name="Fauchery L."/>
            <person name="Girlanda M."/>
            <person name="Hayes R."/>
            <person name="Keri Z."/>
            <person name="Labutti K."/>
            <person name="Lipzen A."/>
            <person name="Lombard V."/>
            <person name="Magnuson J."/>
            <person name="Maillard F."/>
            <person name="Morin E."/>
            <person name="Murat C."/>
            <person name="Nolan M."/>
            <person name="Ohm R."/>
            <person name="Pangilinan J."/>
            <person name="Pereira M."/>
            <person name="Perotto S."/>
            <person name="Peter M."/>
            <person name="Riley R."/>
            <person name="Sitrit Y."/>
            <person name="Stielow B."/>
            <person name="Szollosi G."/>
            <person name="Zifcakova L."/>
            <person name="Stursova M."/>
            <person name="Spatafora J.W."/>
            <person name="Tedersoo L."/>
            <person name="Vaario L.-M."/>
            <person name="Yamada A."/>
            <person name="Yan M."/>
            <person name="Wang P."/>
            <person name="Xu J."/>
            <person name="Bruns T."/>
            <person name="Baldrian P."/>
            <person name="Vilgalys R."/>
            <person name="Henrissat B."/>
            <person name="Grigoriev I.V."/>
            <person name="Hibbett D."/>
            <person name="Nagy L.G."/>
            <person name="Martin F.M."/>
        </authorList>
    </citation>
    <scope>NUCLEOTIDE SEQUENCE</scope>
    <source>
        <strain evidence="1">P2</strain>
    </source>
</reference>
<comment type="caution">
    <text evidence="1">The sequence shown here is derived from an EMBL/GenBank/DDBJ whole genome shotgun (WGS) entry which is preliminary data.</text>
</comment>
<protein>
    <submittedName>
        <fullName evidence="1">Uncharacterized protein</fullName>
    </submittedName>
</protein>
<gene>
    <name evidence="1" type="ORF">BDM02DRAFT_3183513</name>
</gene>
<organism evidence="1 2">
    <name type="scientific">Thelephora ganbajun</name>
    <name type="common">Ganba fungus</name>
    <dbReference type="NCBI Taxonomy" id="370292"/>
    <lineage>
        <taxon>Eukaryota</taxon>
        <taxon>Fungi</taxon>
        <taxon>Dikarya</taxon>
        <taxon>Basidiomycota</taxon>
        <taxon>Agaricomycotina</taxon>
        <taxon>Agaricomycetes</taxon>
        <taxon>Thelephorales</taxon>
        <taxon>Thelephoraceae</taxon>
        <taxon>Thelephora</taxon>
    </lineage>
</organism>
<accession>A0ACB6ZSS9</accession>
<name>A0ACB6ZSS9_THEGA</name>
<proteinExistence type="predicted"/>
<dbReference type="EMBL" id="MU117968">
    <property type="protein sequence ID" value="KAF9652470.1"/>
    <property type="molecule type" value="Genomic_DNA"/>
</dbReference>